<evidence type="ECO:0000313" key="2">
    <source>
        <dbReference type="EMBL" id="GGN86447.1"/>
    </source>
</evidence>
<dbReference type="AlphaFoldDB" id="A0A917YDX3"/>
<evidence type="ECO:0000313" key="3">
    <source>
        <dbReference type="Proteomes" id="UP000600365"/>
    </source>
</evidence>
<protein>
    <submittedName>
        <fullName evidence="2">Uncharacterized protein</fullName>
    </submittedName>
</protein>
<dbReference type="Proteomes" id="UP000600365">
    <property type="component" value="Unassembled WGS sequence"/>
</dbReference>
<keyword evidence="3" id="KW-1185">Reference proteome</keyword>
<reference evidence="2 3" key="1">
    <citation type="journal article" date="2014" name="Int. J. Syst. Evol. Microbiol.">
        <title>Complete genome sequence of Corynebacterium casei LMG S-19264T (=DSM 44701T), isolated from a smear-ripened cheese.</title>
        <authorList>
            <consortium name="US DOE Joint Genome Institute (JGI-PGF)"/>
            <person name="Walter F."/>
            <person name="Albersmeier A."/>
            <person name="Kalinowski J."/>
            <person name="Ruckert C."/>
        </authorList>
    </citation>
    <scope>NUCLEOTIDE SEQUENCE [LARGE SCALE GENOMIC DNA]</scope>
    <source>
        <strain evidence="2 3">CGMCC 4.7111</strain>
    </source>
</reference>
<accession>A0A917YDX3</accession>
<dbReference type="EMBL" id="BMMM01000019">
    <property type="protein sequence ID" value="GGN86447.1"/>
    <property type="molecule type" value="Genomic_DNA"/>
</dbReference>
<sequence length="76" mass="7732">MGTPADQGLATDSSHHLAYQNLYADAAVGNPLGGHHLAEPSALADPVAERGNHARGTHGRGIPARHPPGTTAPGRL</sequence>
<comment type="caution">
    <text evidence="2">The sequence shown here is derived from an EMBL/GenBank/DDBJ whole genome shotgun (WGS) entry which is preliminary data.</text>
</comment>
<evidence type="ECO:0000256" key="1">
    <source>
        <dbReference type="SAM" id="MobiDB-lite"/>
    </source>
</evidence>
<organism evidence="2 3">
    <name type="scientific">Streptomyces albiflavescens</name>
    <dbReference type="NCBI Taxonomy" id="1623582"/>
    <lineage>
        <taxon>Bacteria</taxon>
        <taxon>Bacillati</taxon>
        <taxon>Actinomycetota</taxon>
        <taxon>Actinomycetes</taxon>
        <taxon>Kitasatosporales</taxon>
        <taxon>Streptomycetaceae</taxon>
        <taxon>Streptomyces</taxon>
    </lineage>
</organism>
<name>A0A917YDX3_9ACTN</name>
<gene>
    <name evidence="2" type="ORF">GCM10011579_078240</name>
</gene>
<feature type="region of interest" description="Disordered" evidence="1">
    <location>
        <begin position="28"/>
        <end position="76"/>
    </location>
</feature>
<proteinExistence type="predicted"/>